<name>A0A9D2ATJ2_9FIRM</name>
<reference evidence="1" key="2">
    <citation type="submission" date="2021-04" db="EMBL/GenBank/DDBJ databases">
        <authorList>
            <person name="Gilroy R."/>
        </authorList>
    </citation>
    <scope>NUCLEOTIDE SEQUENCE</scope>
    <source>
        <strain evidence="1">2189</strain>
    </source>
</reference>
<dbReference type="EMBL" id="DXEW01000003">
    <property type="protein sequence ID" value="HIX49762.1"/>
    <property type="molecule type" value="Genomic_DNA"/>
</dbReference>
<sequence>MKRWFFQRKVKPNYDVSLEEPVLSVSICTGEATAGFLSRETGAFRDVMLIRGDRDLASFRSSYGIVGDIRRVY</sequence>
<proteinExistence type="predicted"/>
<organism evidence="1 2">
    <name type="scientific">Candidatus Borkfalkia faecavium</name>
    <dbReference type="NCBI Taxonomy" id="2838508"/>
    <lineage>
        <taxon>Bacteria</taxon>
        <taxon>Bacillati</taxon>
        <taxon>Bacillota</taxon>
        <taxon>Clostridia</taxon>
        <taxon>Christensenellales</taxon>
        <taxon>Christensenellaceae</taxon>
        <taxon>Candidatus Borkfalkia</taxon>
    </lineage>
</organism>
<gene>
    <name evidence="1" type="ORF">H9851_00560</name>
</gene>
<evidence type="ECO:0008006" key="3">
    <source>
        <dbReference type="Google" id="ProtNLM"/>
    </source>
</evidence>
<comment type="caution">
    <text evidence="1">The sequence shown here is derived from an EMBL/GenBank/DDBJ whole genome shotgun (WGS) entry which is preliminary data.</text>
</comment>
<dbReference type="Proteomes" id="UP000886847">
    <property type="component" value="Unassembled WGS sequence"/>
</dbReference>
<protein>
    <recommendedName>
        <fullName evidence="3">Aspartate dehydrogenase</fullName>
    </recommendedName>
</protein>
<evidence type="ECO:0000313" key="1">
    <source>
        <dbReference type="EMBL" id="HIX49762.1"/>
    </source>
</evidence>
<evidence type="ECO:0000313" key="2">
    <source>
        <dbReference type="Proteomes" id="UP000886847"/>
    </source>
</evidence>
<reference evidence="1" key="1">
    <citation type="journal article" date="2021" name="PeerJ">
        <title>Extensive microbial diversity within the chicken gut microbiome revealed by metagenomics and culture.</title>
        <authorList>
            <person name="Gilroy R."/>
            <person name="Ravi A."/>
            <person name="Getino M."/>
            <person name="Pursley I."/>
            <person name="Horton D.L."/>
            <person name="Alikhan N.F."/>
            <person name="Baker D."/>
            <person name="Gharbi K."/>
            <person name="Hall N."/>
            <person name="Watson M."/>
            <person name="Adriaenssens E.M."/>
            <person name="Foster-Nyarko E."/>
            <person name="Jarju S."/>
            <person name="Secka A."/>
            <person name="Antonio M."/>
            <person name="Oren A."/>
            <person name="Chaudhuri R.R."/>
            <person name="La Ragione R."/>
            <person name="Hildebrand F."/>
            <person name="Pallen M.J."/>
        </authorList>
    </citation>
    <scope>NUCLEOTIDE SEQUENCE</scope>
    <source>
        <strain evidence="1">2189</strain>
    </source>
</reference>
<accession>A0A9D2ATJ2</accession>
<dbReference type="AlphaFoldDB" id="A0A9D2ATJ2"/>